<dbReference type="SUPFAM" id="SSF50952">
    <property type="entry name" value="Soluble quinoprotein glucose dehydrogenase"/>
    <property type="match status" value="1"/>
</dbReference>
<keyword evidence="2" id="KW-0732">Signal</keyword>
<dbReference type="PROSITE" id="PS51257">
    <property type="entry name" value="PROKAR_LIPOPROTEIN"/>
    <property type="match status" value="1"/>
</dbReference>
<dbReference type="InterPro" id="IPR012938">
    <property type="entry name" value="Glc/Sorbosone_DH"/>
</dbReference>
<dbReference type="EMBL" id="WISR01000050">
    <property type="protein sequence ID" value="MQW32163.1"/>
    <property type="molecule type" value="Genomic_DNA"/>
</dbReference>
<evidence type="ECO:0000313" key="4">
    <source>
        <dbReference type="EMBL" id="MQW32163.1"/>
    </source>
</evidence>
<feature type="region of interest" description="Disordered" evidence="1">
    <location>
        <begin position="346"/>
        <end position="367"/>
    </location>
</feature>
<evidence type="ECO:0000256" key="1">
    <source>
        <dbReference type="SAM" id="MobiDB-lite"/>
    </source>
</evidence>
<dbReference type="Gene3D" id="2.120.10.30">
    <property type="entry name" value="TolB, C-terminal domain"/>
    <property type="match status" value="1"/>
</dbReference>
<feature type="chain" id="PRO_5043903372" evidence="2">
    <location>
        <begin position="37"/>
        <end position="367"/>
    </location>
</feature>
<dbReference type="PANTHER" id="PTHR19328:SF13">
    <property type="entry name" value="HIPL1 PROTEIN"/>
    <property type="match status" value="1"/>
</dbReference>
<name>A0AAW9TK15_RHIML</name>
<dbReference type="InterPro" id="IPR011042">
    <property type="entry name" value="6-blade_b-propeller_TolB-like"/>
</dbReference>
<evidence type="ECO:0000313" key="5">
    <source>
        <dbReference type="Proteomes" id="UP000429484"/>
    </source>
</evidence>
<proteinExistence type="predicted"/>
<accession>A0AAW9TK15</accession>
<feature type="signal peptide" evidence="2">
    <location>
        <begin position="1"/>
        <end position="36"/>
    </location>
</feature>
<dbReference type="InterPro" id="IPR011041">
    <property type="entry name" value="Quinoprot_gluc/sorb_DH_b-prop"/>
</dbReference>
<dbReference type="RefSeq" id="WP_153349411.1">
    <property type="nucleotide sequence ID" value="NZ_WISR01000050.1"/>
</dbReference>
<dbReference type="AlphaFoldDB" id="A0AAW9TK15"/>
<feature type="domain" description="Glucose/Sorbosone dehydrogenase" evidence="3">
    <location>
        <begin position="60"/>
        <end position="348"/>
    </location>
</feature>
<evidence type="ECO:0000259" key="3">
    <source>
        <dbReference type="Pfam" id="PF07995"/>
    </source>
</evidence>
<dbReference type="PANTHER" id="PTHR19328">
    <property type="entry name" value="HEDGEHOG-INTERACTING PROTEIN"/>
    <property type="match status" value="1"/>
</dbReference>
<gene>
    <name evidence="4" type="ORF">GHK53_04765</name>
</gene>
<evidence type="ECO:0000256" key="2">
    <source>
        <dbReference type="SAM" id="SignalP"/>
    </source>
</evidence>
<dbReference type="Pfam" id="PF07995">
    <property type="entry name" value="GSDH"/>
    <property type="match status" value="1"/>
</dbReference>
<reference evidence="4 5" key="1">
    <citation type="journal article" date="2013" name="Genome Biol.">
        <title>Comparative genomics of the core and accessory genomes of 48 Sinorhizobium strains comprising five genospecies.</title>
        <authorList>
            <person name="Sugawara M."/>
            <person name="Epstein B."/>
            <person name="Badgley B.D."/>
            <person name="Unno T."/>
            <person name="Xu L."/>
            <person name="Reese J."/>
            <person name="Gyaneshwar P."/>
            <person name="Denny R."/>
            <person name="Mudge J."/>
            <person name="Bharti A.K."/>
            <person name="Farmer A.D."/>
            <person name="May G.D."/>
            <person name="Woodward J.E."/>
            <person name="Medigue C."/>
            <person name="Vallenet D."/>
            <person name="Lajus A."/>
            <person name="Rouy Z."/>
            <person name="Martinez-Vaz B."/>
            <person name="Tiffin P."/>
            <person name="Young N.D."/>
            <person name="Sadowsky M.J."/>
        </authorList>
    </citation>
    <scope>NUCLEOTIDE SEQUENCE [LARGE SCALE GENOMIC DNA]</scope>
    <source>
        <strain evidence="4 5">N6B1</strain>
    </source>
</reference>
<sequence length="367" mass="39414">MPILPEKRRTGMRKRLICTTLSILVGGCCLSGTSMAQDASTPILDRGEGAWSSSVLADGLDYPWDIVRDGGRLILTEKAGTVVVIEGGNVQRSTLQTSDPLRTEGGAGLLGIALAPDFADSGRAFFYYSYSSGSESANRVVAARFDGNTWRETAVLVDAIPGHRLYNGGRIAIGPDDHLYVTTGWTENYERPQDLQSLAGKVLRLTLAGGVPEDNPFQGSFVYSFGHRNPQGLAWNAEGELFVSEHGQAALDEINLIAPGANYGWPIISGDETQEGMQPPFVHSGGDTWAPSGIAFAGNELLVTALQGRGLYVLDRQARTLQPVVSLGERVRHVLPVGDDLLLITTNRSPRGQGPSKDRLVRLSAQN</sequence>
<protein>
    <submittedName>
        <fullName evidence="4">Sorbosone dehydrogenase family protein</fullName>
    </submittedName>
</protein>
<organism evidence="4 5">
    <name type="scientific">Rhizobium meliloti</name>
    <name type="common">Ensifer meliloti</name>
    <name type="synonym">Sinorhizobium meliloti</name>
    <dbReference type="NCBI Taxonomy" id="382"/>
    <lineage>
        <taxon>Bacteria</taxon>
        <taxon>Pseudomonadati</taxon>
        <taxon>Pseudomonadota</taxon>
        <taxon>Alphaproteobacteria</taxon>
        <taxon>Hyphomicrobiales</taxon>
        <taxon>Rhizobiaceae</taxon>
        <taxon>Sinorhizobium/Ensifer group</taxon>
        <taxon>Sinorhizobium</taxon>
    </lineage>
</organism>
<comment type="caution">
    <text evidence="4">The sequence shown here is derived from an EMBL/GenBank/DDBJ whole genome shotgun (WGS) entry which is preliminary data.</text>
</comment>
<dbReference type="Proteomes" id="UP000429484">
    <property type="component" value="Unassembled WGS sequence"/>
</dbReference>